<dbReference type="Proteomes" id="UP000232673">
    <property type="component" value="Unassembled WGS sequence"/>
</dbReference>
<sequence>MMKFYVIWFVLLLVSPLNFSYSQTCPEVNNPIQNFCDSNVSTVADLLPSDAIWYTSNDPGAIALSPNDELINEGIYFAGNLNGNCDNRLQVSVNIYQTPDAGSDKQAYLCGTSSGALFNNFTEVRNYFTNMLDEGVPKDGTFDPTLREINEEYWSSPVEGSKDLNTTYTVGEFGCEDAVELTVTVYEYVNAGEDGEVILEDSSPIDLFQYLDGNPSEGGTWSGLEDGIFDPLSDEDGAYTYSVGNNLCSVSSTLMVSYTGGNDLLDCNNLFVDNENVGIGTANPGSYSLAVGGGIYTDEVKVMNVDTWPDYVFSESYNLMDLEEVASYIEEEGHLPGLPSAEEVLSDGISLTEIDKSNLKKVEELSLYLLDQHGRMESLRNGKVQKSSVLAYRADNERPYNFILDQSGIAEGQAELKTMSTDSLSTGNMYCDGDNVGIGIGQTFGYRLAVAGGILSAGVKVSSVSNWPDYVFSDDYAMLSLDDLRAYISTNKHLPGLPSAKTIAREGYSLSEMDKLLLEKVEELTLYVIEQEAELESLSGELGVILPVRDEEFVSNKTVYKSHNVDIESYLTAPVQREGRTFRDASLRSMEGSTEALCDVISCDGEGVGIGTEPVAGYRLAVSGGILTDDIQVASVANWPDYVFEADYKLRDLSSLSAYIEREGHLPGIPKAELVEQEGYHLEVMDGLLLEKIEELTLYLIRQERQLTFLESRQ</sequence>
<protein>
    <submittedName>
        <fullName evidence="1">Uncharacterized protein</fullName>
    </submittedName>
</protein>
<accession>A0A2N0TUM0</accession>
<name>A0A2N0TUM0_9FLAO</name>
<gene>
    <name evidence="1" type="ORF">APR41_04600</name>
</gene>
<keyword evidence="2" id="KW-1185">Reference proteome</keyword>
<comment type="caution">
    <text evidence="1">The sequence shown here is derived from an EMBL/GenBank/DDBJ whole genome shotgun (WGS) entry which is preliminary data.</text>
</comment>
<proteinExistence type="predicted"/>
<evidence type="ECO:0000313" key="2">
    <source>
        <dbReference type="Proteomes" id="UP000232673"/>
    </source>
</evidence>
<dbReference type="AlphaFoldDB" id="A0A2N0TUM0"/>
<evidence type="ECO:0000313" key="1">
    <source>
        <dbReference type="EMBL" id="PKD18435.1"/>
    </source>
</evidence>
<dbReference type="EMBL" id="LKTS01000023">
    <property type="protein sequence ID" value="PKD18435.1"/>
    <property type="molecule type" value="Genomic_DNA"/>
</dbReference>
<dbReference type="STRING" id="447422.SAMN05660903_00942"/>
<organism evidence="1 2">
    <name type="scientific">Salegentibacter salinarum</name>
    <dbReference type="NCBI Taxonomy" id="447422"/>
    <lineage>
        <taxon>Bacteria</taxon>
        <taxon>Pseudomonadati</taxon>
        <taxon>Bacteroidota</taxon>
        <taxon>Flavobacteriia</taxon>
        <taxon>Flavobacteriales</taxon>
        <taxon>Flavobacteriaceae</taxon>
        <taxon>Salegentibacter</taxon>
    </lineage>
</organism>
<reference evidence="1 2" key="1">
    <citation type="submission" date="2015-10" db="EMBL/GenBank/DDBJ databases">
        <title>Draft genome sequence of Salegentibacter salinarum KCTC 12975.</title>
        <authorList>
            <person name="Lin W."/>
            <person name="Zheng Q."/>
        </authorList>
    </citation>
    <scope>NUCLEOTIDE SEQUENCE [LARGE SCALE GENOMIC DNA]</scope>
    <source>
        <strain evidence="1 2">KCTC 12975</strain>
    </source>
</reference>